<dbReference type="InterPro" id="IPR003959">
    <property type="entry name" value="ATPase_AAA_core"/>
</dbReference>
<dbReference type="Proteomes" id="UP000094336">
    <property type="component" value="Unassembled WGS sequence"/>
</dbReference>
<evidence type="ECO:0000259" key="2">
    <source>
        <dbReference type="Pfam" id="PF00004"/>
    </source>
</evidence>
<dbReference type="GeneID" id="30148810"/>
<name>A0A1E3QV54_9ASCO</name>
<dbReference type="GO" id="GO:0005524">
    <property type="term" value="F:ATP binding"/>
    <property type="evidence" value="ECO:0007669"/>
    <property type="project" value="InterPro"/>
</dbReference>
<dbReference type="PANTHER" id="PTHR23389">
    <property type="entry name" value="CHROMOSOME TRANSMISSION FIDELITY FACTOR 18"/>
    <property type="match status" value="1"/>
</dbReference>
<dbReference type="PANTHER" id="PTHR23389:SF21">
    <property type="entry name" value="ATPASE FAMILY AAA DOMAIN-CONTAINING PROTEIN 5"/>
    <property type="match status" value="1"/>
</dbReference>
<dbReference type="Gene3D" id="3.40.50.300">
    <property type="entry name" value="P-loop containing nucleotide triphosphate hydrolases"/>
    <property type="match status" value="1"/>
</dbReference>
<feature type="compositionally biased region" description="Pro residues" evidence="1">
    <location>
        <begin position="1"/>
        <end position="12"/>
    </location>
</feature>
<protein>
    <recommendedName>
        <fullName evidence="2">ATPase AAA-type core domain-containing protein</fullName>
    </recommendedName>
</protein>
<feature type="domain" description="ATPase AAA-type core" evidence="2">
    <location>
        <begin position="546"/>
        <end position="658"/>
    </location>
</feature>
<dbReference type="OrthoDB" id="10064318at2759"/>
<dbReference type="RefSeq" id="XP_018986874.1">
    <property type="nucleotide sequence ID" value="XM_019130957.1"/>
</dbReference>
<feature type="compositionally biased region" description="Basic and acidic residues" evidence="1">
    <location>
        <begin position="265"/>
        <end position="284"/>
    </location>
</feature>
<evidence type="ECO:0000256" key="1">
    <source>
        <dbReference type="SAM" id="MobiDB-lite"/>
    </source>
</evidence>
<evidence type="ECO:0000313" key="4">
    <source>
        <dbReference type="Proteomes" id="UP000094336"/>
    </source>
</evidence>
<dbReference type="GO" id="GO:0005634">
    <property type="term" value="C:nucleus"/>
    <property type="evidence" value="ECO:0007669"/>
    <property type="project" value="TreeGrafter"/>
</dbReference>
<keyword evidence="4" id="KW-1185">Reference proteome</keyword>
<sequence length="965" mass="108160">MDPVGQPNPPMDPSHDTFMVSVPLPNRKPVSMTDILNGRAKPKPAKKRGRPPKAIPSISRVPLPQQVTKQTLPDPVTVMGPFDIPDLEMTDGYTSPKPNALISVLTGYRRDHDPILSDSFPSSQLSPILASGNLLSSVLTGYKQEVPIDPFFLDCGTLDESQAYGTPHVNLSETELSFAEISPNKPAISVNDILCGHRISKRAKIEMPGTNQPVNYAEDLSYIEVTEIYDVPDSLRNDTSQIETQIYQKMNVKSVNAMDIFTSLKSKDQQSKQEKEQERQEQKLKKERKTRLKKSFSVILRLSPHILETIKPKQVVINVEEEDPFFTKGNVIVADEGTPLLLTSFLRLMVDRSSTEPRMTAFQKAKDTPLPTLSRQEFHVVPETETIEPRVLGLALKKVNPPVINLCDVNLVPNPSKEAALKTTTSLKKAMTYAEILHNLAARVPSVLQDGKFEYLLDILRAGFSSSNTIHGLWVDILRPQTSSALLANPHNSARLKTWIENSFQRLKKHSGPRFQMLKKASYSEMDDFIDDGEGSTEEDVFVPLMILTGPQGSGKSSAVAACMKECHGYVHEINSGQARGKKDIMAKLNELSTTHLVHKHKKSSDGFQKGLLLFENVDVLFEQDNGFWVVLNNVLNVGRRPVVITCEDPGSIPRGLIQYAHDEYAFLEYQKAEPSYLADYLGLCCMALGYDVDADIVKRVVAEHNCDIRKCLNELQFVCQTTRPEELSVEPIDVDEEAPARMVTSIRLKEGILIEAHPSAVDQCSEGYSCLSRYAENVDTLSLSDIILTGECSNLNHEAEVNEIVDSYIIPSSAQLSIDPLPFEVTIGNYLQERCIWHGDTPTPRSYNSIRNPCLAFFASKYKRFPILQERKTRMANTNVPENIKLRDSDALRVLPNQEMVLTLAPVIRHIARREIERRVYFSTFLLNLPRSNEAIVPDYGGWDGRRFEADDFTAILSSFIQVE</sequence>
<reference evidence="4" key="1">
    <citation type="submission" date="2016-05" db="EMBL/GenBank/DDBJ databases">
        <title>Comparative genomics of biotechnologically important yeasts.</title>
        <authorList>
            <consortium name="DOE Joint Genome Institute"/>
            <person name="Riley R."/>
            <person name="Haridas S."/>
            <person name="Wolfe K.H."/>
            <person name="Lopes M.R."/>
            <person name="Hittinger C.T."/>
            <person name="Goker M."/>
            <person name="Salamov A."/>
            <person name="Wisecaver J."/>
            <person name="Long T.M."/>
            <person name="Aerts A.L."/>
            <person name="Barry K."/>
            <person name="Choi C."/>
            <person name="Clum A."/>
            <person name="Coughlan A.Y."/>
            <person name="Deshpande S."/>
            <person name="Douglass A.P."/>
            <person name="Hanson S.J."/>
            <person name="Klenk H.-P."/>
            <person name="Labutti K."/>
            <person name="Lapidus A."/>
            <person name="Lindquist E."/>
            <person name="Lipzen A."/>
            <person name="Meier-Kolthoff J.P."/>
            <person name="Ohm R.A."/>
            <person name="Otillar R.P."/>
            <person name="Pangilinan J."/>
            <person name="Peng Y."/>
            <person name="Rokas A."/>
            <person name="Rosa C.A."/>
            <person name="Scheuner C."/>
            <person name="Sibirny A.A."/>
            <person name="Slot J.C."/>
            <person name="Stielow J.B."/>
            <person name="Sun H."/>
            <person name="Kurtzman C.P."/>
            <person name="Blackwell M."/>
            <person name="Grigoriev I.V."/>
            <person name="Jeffries T.W."/>
        </authorList>
    </citation>
    <scope>NUCLEOTIDE SEQUENCE [LARGE SCALE GENOMIC DNA]</scope>
    <source>
        <strain evidence="4">NRRL Y-12698</strain>
    </source>
</reference>
<dbReference type="GO" id="GO:0016887">
    <property type="term" value="F:ATP hydrolysis activity"/>
    <property type="evidence" value="ECO:0007669"/>
    <property type="project" value="InterPro"/>
</dbReference>
<feature type="compositionally biased region" description="Basic residues" evidence="1">
    <location>
        <begin position="40"/>
        <end position="51"/>
    </location>
</feature>
<accession>A0A1E3QV54</accession>
<gene>
    <name evidence="3" type="ORF">BABINDRAFT_174182</name>
</gene>
<feature type="region of interest" description="Disordered" evidence="1">
    <location>
        <begin position="265"/>
        <end position="288"/>
    </location>
</feature>
<feature type="region of interest" description="Disordered" evidence="1">
    <location>
        <begin position="1"/>
        <end position="60"/>
    </location>
</feature>
<dbReference type="Pfam" id="PF00004">
    <property type="entry name" value="AAA"/>
    <property type="match status" value="1"/>
</dbReference>
<dbReference type="GO" id="GO:0003677">
    <property type="term" value="F:DNA binding"/>
    <property type="evidence" value="ECO:0007669"/>
    <property type="project" value="TreeGrafter"/>
</dbReference>
<dbReference type="SUPFAM" id="SSF52540">
    <property type="entry name" value="P-loop containing nucleoside triphosphate hydrolases"/>
    <property type="match status" value="1"/>
</dbReference>
<dbReference type="AlphaFoldDB" id="A0A1E3QV54"/>
<evidence type="ECO:0000313" key="3">
    <source>
        <dbReference type="EMBL" id="ODQ81546.1"/>
    </source>
</evidence>
<dbReference type="STRING" id="984486.A0A1E3QV54"/>
<organism evidence="3 4">
    <name type="scientific">Babjeviella inositovora NRRL Y-12698</name>
    <dbReference type="NCBI Taxonomy" id="984486"/>
    <lineage>
        <taxon>Eukaryota</taxon>
        <taxon>Fungi</taxon>
        <taxon>Dikarya</taxon>
        <taxon>Ascomycota</taxon>
        <taxon>Saccharomycotina</taxon>
        <taxon>Pichiomycetes</taxon>
        <taxon>Serinales incertae sedis</taxon>
        <taxon>Babjeviella</taxon>
    </lineage>
</organism>
<dbReference type="EMBL" id="KV454427">
    <property type="protein sequence ID" value="ODQ81546.1"/>
    <property type="molecule type" value="Genomic_DNA"/>
</dbReference>
<proteinExistence type="predicted"/>
<dbReference type="InterPro" id="IPR027417">
    <property type="entry name" value="P-loop_NTPase"/>
</dbReference>